<organism evidence="3 4">
    <name type="scientific">Pseudothermotoga thermarum DSM 5069</name>
    <dbReference type="NCBI Taxonomy" id="688269"/>
    <lineage>
        <taxon>Bacteria</taxon>
        <taxon>Thermotogati</taxon>
        <taxon>Thermotogota</taxon>
        <taxon>Thermotogae</taxon>
        <taxon>Thermotogales</taxon>
        <taxon>Thermotogaceae</taxon>
        <taxon>Pseudothermotoga</taxon>
    </lineage>
</organism>
<feature type="transmembrane region" description="Helical" evidence="1">
    <location>
        <begin position="164"/>
        <end position="183"/>
    </location>
</feature>
<feature type="transmembrane region" description="Helical" evidence="1">
    <location>
        <begin position="83"/>
        <end position="101"/>
    </location>
</feature>
<dbReference type="KEGG" id="tta:Theth_0660"/>
<feature type="transmembrane region" description="Helical" evidence="1">
    <location>
        <begin position="56"/>
        <end position="76"/>
    </location>
</feature>
<dbReference type="SMART" id="SM00267">
    <property type="entry name" value="GGDEF"/>
    <property type="match status" value="1"/>
</dbReference>
<feature type="transmembrane region" description="Helical" evidence="1">
    <location>
        <begin position="21"/>
        <end position="44"/>
    </location>
</feature>
<dbReference type="Pfam" id="PF00990">
    <property type="entry name" value="GGDEF"/>
    <property type="match status" value="1"/>
</dbReference>
<dbReference type="InterPro" id="IPR050469">
    <property type="entry name" value="Diguanylate_Cyclase"/>
</dbReference>
<dbReference type="SUPFAM" id="SSF55073">
    <property type="entry name" value="Nucleotide cyclase"/>
    <property type="match status" value="1"/>
</dbReference>
<keyword evidence="1" id="KW-0812">Transmembrane</keyword>
<dbReference type="PANTHER" id="PTHR45138:SF9">
    <property type="entry name" value="DIGUANYLATE CYCLASE DGCM-RELATED"/>
    <property type="match status" value="1"/>
</dbReference>
<dbReference type="InterPro" id="IPR000160">
    <property type="entry name" value="GGDEF_dom"/>
</dbReference>
<sequence>MNGLMLFIFSRNVQIDKRRSYFYLAIANIFASIWLFRSLSFGFIPSETVFLLLRKLFISSAYFAFGSLFESISNFYYSSATRFDKIFVIANILGGISLFLMPSPYSLIILMSRVLPLLLFANAILMVYKSLKSYSSTLFFSWSFFGLTILHDTFALISHSGQRFLTVFSLPLAFSVFSYNMIVEYKDLLVKTRLAHARSITDSLTGAFNRGVLNELQLDPGDTVVFVDLNDLKYINDTYGHDEGDKVLKLLVSTIKSNIRSNDIVVRMGGDEFLIILKNCPQEKAKEIMEKISRQFKESHPLKPTIAYGIKAFLGNLTETIRTADSLMYQMKYQLKKHNNSQASEPSN</sequence>
<dbReference type="GO" id="GO:1902201">
    <property type="term" value="P:negative regulation of bacterial-type flagellum-dependent cell motility"/>
    <property type="evidence" value="ECO:0007669"/>
    <property type="project" value="TreeGrafter"/>
</dbReference>
<evidence type="ECO:0000313" key="4">
    <source>
        <dbReference type="Proteomes" id="UP000006804"/>
    </source>
</evidence>
<dbReference type="PATRIC" id="fig|688269.3.peg.683"/>
<dbReference type="GO" id="GO:0052621">
    <property type="term" value="F:diguanylate cyclase activity"/>
    <property type="evidence" value="ECO:0007669"/>
    <property type="project" value="TreeGrafter"/>
</dbReference>
<protein>
    <submittedName>
        <fullName evidence="3">Diguanylate cyclase</fullName>
    </submittedName>
</protein>
<evidence type="ECO:0000256" key="1">
    <source>
        <dbReference type="SAM" id="Phobius"/>
    </source>
</evidence>
<dbReference type="PANTHER" id="PTHR45138">
    <property type="entry name" value="REGULATORY COMPONENTS OF SENSORY TRANSDUCTION SYSTEM"/>
    <property type="match status" value="1"/>
</dbReference>
<evidence type="ECO:0000259" key="2">
    <source>
        <dbReference type="PROSITE" id="PS50887"/>
    </source>
</evidence>
<dbReference type="InterPro" id="IPR043128">
    <property type="entry name" value="Rev_trsase/Diguanyl_cyclase"/>
</dbReference>
<feature type="transmembrane region" description="Helical" evidence="1">
    <location>
        <begin position="107"/>
        <end position="127"/>
    </location>
</feature>
<dbReference type="HOGENOM" id="CLU_038242_0_0_0"/>
<dbReference type="CDD" id="cd01949">
    <property type="entry name" value="GGDEF"/>
    <property type="match status" value="1"/>
</dbReference>
<dbReference type="NCBIfam" id="TIGR00254">
    <property type="entry name" value="GGDEF"/>
    <property type="match status" value="1"/>
</dbReference>
<proteinExistence type="predicted"/>
<dbReference type="EMBL" id="CP002351">
    <property type="protein sequence ID" value="AEH50747.1"/>
    <property type="molecule type" value="Genomic_DNA"/>
</dbReference>
<keyword evidence="1" id="KW-0472">Membrane</keyword>
<reference evidence="3 4" key="1">
    <citation type="submission" date="2010-11" db="EMBL/GenBank/DDBJ databases">
        <title>The complete genome of Thermotoga thermarum DSM 5069.</title>
        <authorList>
            <consortium name="US DOE Joint Genome Institute (JGI-PGF)"/>
            <person name="Lucas S."/>
            <person name="Copeland A."/>
            <person name="Lapidus A."/>
            <person name="Bruce D."/>
            <person name="Goodwin L."/>
            <person name="Pitluck S."/>
            <person name="Kyrpides N."/>
            <person name="Mavromatis K."/>
            <person name="Ivanova N."/>
            <person name="Zeytun A."/>
            <person name="Brettin T."/>
            <person name="Detter J.C."/>
            <person name="Tapia R."/>
            <person name="Han C."/>
            <person name="Land M."/>
            <person name="Hauser L."/>
            <person name="Markowitz V."/>
            <person name="Cheng J.-F."/>
            <person name="Hugenholtz P."/>
            <person name="Woyke T."/>
            <person name="Wu D."/>
            <person name="Spring S."/>
            <person name="Schroeder M."/>
            <person name="Brambilla E."/>
            <person name="Klenk H.-P."/>
            <person name="Eisen J.A."/>
        </authorList>
    </citation>
    <scope>NUCLEOTIDE SEQUENCE [LARGE SCALE GENOMIC DNA]</scope>
    <source>
        <strain evidence="3 4">DSM 5069</strain>
    </source>
</reference>
<dbReference type="Gene3D" id="3.30.70.270">
    <property type="match status" value="1"/>
</dbReference>
<dbReference type="GO" id="GO:0043709">
    <property type="term" value="P:cell adhesion involved in single-species biofilm formation"/>
    <property type="evidence" value="ECO:0007669"/>
    <property type="project" value="TreeGrafter"/>
</dbReference>
<dbReference type="Proteomes" id="UP000006804">
    <property type="component" value="Chromosome"/>
</dbReference>
<keyword evidence="1" id="KW-1133">Transmembrane helix</keyword>
<feature type="transmembrane region" description="Helical" evidence="1">
    <location>
        <begin position="139"/>
        <end position="158"/>
    </location>
</feature>
<feature type="domain" description="GGDEF" evidence="2">
    <location>
        <begin position="220"/>
        <end position="346"/>
    </location>
</feature>
<name>F7YXU9_9THEM</name>
<evidence type="ECO:0000313" key="3">
    <source>
        <dbReference type="EMBL" id="AEH50747.1"/>
    </source>
</evidence>
<keyword evidence="4" id="KW-1185">Reference proteome</keyword>
<dbReference type="InterPro" id="IPR029787">
    <property type="entry name" value="Nucleotide_cyclase"/>
</dbReference>
<dbReference type="PROSITE" id="PS50887">
    <property type="entry name" value="GGDEF"/>
    <property type="match status" value="1"/>
</dbReference>
<dbReference type="eggNOG" id="COG2199">
    <property type="taxonomic scope" value="Bacteria"/>
</dbReference>
<dbReference type="AlphaFoldDB" id="F7YXU9"/>
<dbReference type="STRING" id="688269.Theth_0660"/>
<gene>
    <name evidence="3" type="ORF">Theth_0660</name>
</gene>
<dbReference type="GO" id="GO:0005886">
    <property type="term" value="C:plasma membrane"/>
    <property type="evidence" value="ECO:0007669"/>
    <property type="project" value="TreeGrafter"/>
</dbReference>
<accession>F7YXU9</accession>